<keyword evidence="3" id="KW-1185">Reference proteome</keyword>
<evidence type="ECO:0000313" key="2">
    <source>
        <dbReference type="EMBL" id="MBW5485547.1"/>
    </source>
</evidence>
<keyword evidence="2" id="KW-0645">Protease</keyword>
<keyword evidence="2" id="KW-0378">Hydrolase</keyword>
<evidence type="ECO:0000256" key="1">
    <source>
        <dbReference type="SAM" id="SignalP"/>
    </source>
</evidence>
<dbReference type="GO" id="GO:0008237">
    <property type="term" value="F:metallopeptidase activity"/>
    <property type="evidence" value="ECO:0007669"/>
    <property type="project" value="UniProtKB-KW"/>
</dbReference>
<dbReference type="PANTHER" id="PTHR41775">
    <property type="entry name" value="SECRETED PROTEIN-RELATED"/>
    <property type="match status" value="1"/>
</dbReference>
<proteinExistence type="predicted"/>
<dbReference type="InterPro" id="IPR008757">
    <property type="entry name" value="Peptidase_M6-like_domain"/>
</dbReference>
<keyword evidence="1" id="KW-0732">Signal</keyword>
<reference evidence="2 3" key="1">
    <citation type="submission" date="2019-12" db="EMBL/GenBank/DDBJ databases">
        <title>Genome sequence of Streptomyces bambusae.</title>
        <authorList>
            <person name="Bansal K."/>
            <person name="Choksket S."/>
            <person name="Korpole S."/>
            <person name="Patil P.B."/>
        </authorList>
    </citation>
    <scope>NUCLEOTIDE SEQUENCE [LARGE SCALE GENOMIC DNA]</scope>
    <source>
        <strain evidence="2 3">SK60</strain>
    </source>
</reference>
<name>A0ABS6ZCR5_9ACTN</name>
<keyword evidence="2" id="KW-0482">Metalloprotease</keyword>
<dbReference type="SUPFAM" id="SSF55486">
    <property type="entry name" value="Metalloproteases ('zincins'), catalytic domain"/>
    <property type="match status" value="1"/>
</dbReference>
<feature type="signal peptide" evidence="1">
    <location>
        <begin position="1"/>
        <end position="35"/>
    </location>
</feature>
<dbReference type="NCBIfam" id="TIGR03296">
    <property type="entry name" value="M6dom_TIGR03296"/>
    <property type="match status" value="1"/>
</dbReference>
<protein>
    <submittedName>
        <fullName evidence="2">M6 family metalloprotease domain-containing protein</fullName>
    </submittedName>
</protein>
<evidence type="ECO:0000313" key="3">
    <source>
        <dbReference type="Proteomes" id="UP000812013"/>
    </source>
</evidence>
<dbReference type="Proteomes" id="UP000812013">
    <property type="component" value="Unassembled WGS sequence"/>
</dbReference>
<feature type="chain" id="PRO_5045836771" evidence="1">
    <location>
        <begin position="36"/>
        <end position="378"/>
    </location>
</feature>
<dbReference type="PANTHER" id="PTHR41775:SF1">
    <property type="entry name" value="PEPTIDASE M6-LIKE DOMAIN-CONTAINING PROTEIN"/>
    <property type="match status" value="1"/>
</dbReference>
<sequence length="378" mass="40394">MSVPAPSHRPRVTIAAAVTVSAAAVLSCLASPAPAAATTADALAPAAACALPGRTGWTDEGHDTDRVQFQPSTGTRRVLTLFVDFPDAPATDTTDAYAAHLAPAADWLTSASYGRLRLAVDPLHRWIRMPARSDSYGFARGLTFEAHEAYVRDAVAAADPYADFSRYDMVYVVPTRAATAVSFSPTYLYDPKTQGVTADGTRLKWAVTFGQDMWHWGPKVAAHETGHTFGLPDLYAFSGSTHRYVGGWDVMGNIAGHAPQFLGWHSWKLGWIRDRQVACVAAPGRRTVALTPVERPGGTKIAVVRTGDTTAYVAEAREGQGVLVYAVDSAIQTGEGPVRVMNGLAAYGPGQTFTDPDAGVQIDVLAENVVRVRLARTR</sequence>
<dbReference type="EMBL" id="WTFF01000265">
    <property type="protein sequence ID" value="MBW5485547.1"/>
    <property type="molecule type" value="Genomic_DNA"/>
</dbReference>
<organism evidence="2 3">
    <name type="scientific">Streptomyces bambusae</name>
    <dbReference type="NCBI Taxonomy" id="1550616"/>
    <lineage>
        <taxon>Bacteria</taxon>
        <taxon>Bacillati</taxon>
        <taxon>Actinomycetota</taxon>
        <taxon>Actinomycetes</taxon>
        <taxon>Kitasatosporales</taxon>
        <taxon>Streptomycetaceae</taxon>
        <taxon>Streptomyces</taxon>
    </lineage>
</organism>
<gene>
    <name evidence="2" type="ORF">GPJ59_27665</name>
</gene>
<accession>A0ABS6ZCR5</accession>
<dbReference type="RefSeq" id="WP_219670442.1">
    <property type="nucleotide sequence ID" value="NZ_WTFF01000265.1"/>
</dbReference>
<comment type="caution">
    <text evidence="2">The sequence shown here is derived from an EMBL/GenBank/DDBJ whole genome shotgun (WGS) entry which is preliminary data.</text>
</comment>